<dbReference type="HOGENOM" id="CLU_1605930_0_0_1"/>
<dbReference type="KEGG" id="pif:PITG_10181"/>
<dbReference type="InParanoid" id="D0NEI7"/>
<evidence type="ECO:0000313" key="2">
    <source>
        <dbReference type="Proteomes" id="UP000006643"/>
    </source>
</evidence>
<proteinExistence type="predicted"/>
<evidence type="ECO:0000313" key="1">
    <source>
        <dbReference type="EMBL" id="EEY56632.1"/>
    </source>
</evidence>
<keyword evidence="2" id="KW-1185">Reference proteome</keyword>
<name>D0NEI7_PHYIT</name>
<dbReference type="RefSeq" id="XP_002902706.1">
    <property type="nucleotide sequence ID" value="XM_002902660.1"/>
</dbReference>
<reference evidence="2" key="1">
    <citation type="journal article" date="2009" name="Nature">
        <title>Genome sequence and analysis of the Irish potato famine pathogen Phytophthora infestans.</title>
        <authorList>
            <consortium name="The Broad Institute Genome Sequencing Platform"/>
            <person name="Haas B.J."/>
            <person name="Kamoun S."/>
            <person name="Zody M.C."/>
            <person name="Jiang R.H."/>
            <person name="Handsaker R.E."/>
            <person name="Cano L.M."/>
            <person name="Grabherr M."/>
            <person name="Kodira C.D."/>
            <person name="Raffaele S."/>
            <person name="Torto-Alalibo T."/>
            <person name="Bozkurt T.O."/>
            <person name="Ah-Fong A.M."/>
            <person name="Alvarado L."/>
            <person name="Anderson V.L."/>
            <person name="Armstrong M.R."/>
            <person name="Avrova A."/>
            <person name="Baxter L."/>
            <person name="Beynon J."/>
            <person name="Boevink P.C."/>
            <person name="Bollmann S.R."/>
            <person name="Bos J.I."/>
            <person name="Bulone V."/>
            <person name="Cai G."/>
            <person name="Cakir C."/>
            <person name="Carrington J.C."/>
            <person name="Chawner M."/>
            <person name="Conti L."/>
            <person name="Costanzo S."/>
            <person name="Ewan R."/>
            <person name="Fahlgren N."/>
            <person name="Fischbach M.A."/>
            <person name="Fugelstad J."/>
            <person name="Gilroy E.M."/>
            <person name="Gnerre S."/>
            <person name="Green P.J."/>
            <person name="Grenville-Briggs L.J."/>
            <person name="Griffith J."/>
            <person name="Grunwald N.J."/>
            <person name="Horn K."/>
            <person name="Horner N.R."/>
            <person name="Hu C.H."/>
            <person name="Huitema E."/>
            <person name="Jeong D.H."/>
            <person name="Jones A.M."/>
            <person name="Jones J.D."/>
            <person name="Jones R.W."/>
            <person name="Karlsson E.K."/>
            <person name="Kunjeti S.G."/>
            <person name="Lamour K."/>
            <person name="Liu Z."/>
            <person name="Ma L."/>
            <person name="Maclean D."/>
            <person name="Chibucos M.C."/>
            <person name="McDonald H."/>
            <person name="McWalters J."/>
            <person name="Meijer H.J."/>
            <person name="Morgan W."/>
            <person name="Morris P.F."/>
            <person name="Munro C.A."/>
            <person name="O'Neill K."/>
            <person name="Ospina-Giraldo M."/>
            <person name="Pinzon A."/>
            <person name="Pritchard L."/>
            <person name="Ramsahoye B."/>
            <person name="Ren Q."/>
            <person name="Restrepo S."/>
            <person name="Roy S."/>
            <person name="Sadanandom A."/>
            <person name="Savidor A."/>
            <person name="Schornack S."/>
            <person name="Schwartz D.C."/>
            <person name="Schumann U.D."/>
            <person name="Schwessinger B."/>
            <person name="Seyer L."/>
            <person name="Sharpe T."/>
            <person name="Silvar C."/>
            <person name="Song J."/>
            <person name="Studholme D.J."/>
            <person name="Sykes S."/>
            <person name="Thines M."/>
            <person name="van de Vondervoort P.J."/>
            <person name="Phuntumart V."/>
            <person name="Wawra S."/>
            <person name="Weide R."/>
            <person name="Win J."/>
            <person name="Young C."/>
            <person name="Zhou S."/>
            <person name="Fry W."/>
            <person name="Meyers B.C."/>
            <person name="van West P."/>
            <person name="Ristaino J."/>
            <person name="Govers F."/>
            <person name="Birch P.R."/>
            <person name="Whisson S.C."/>
            <person name="Judelson H.S."/>
            <person name="Nusbaum C."/>
        </authorList>
    </citation>
    <scope>NUCLEOTIDE SEQUENCE [LARGE SCALE GENOMIC DNA]</scope>
    <source>
        <strain evidence="2">T30-4</strain>
    </source>
</reference>
<gene>
    <name evidence="1" type="ORF">PITG_10181</name>
</gene>
<sequence>MPLELKQKHDQVYYKLYGVGQSAARNFKNLFGEEGSTVPLLHITSFKVFQVTLQEVVDQLIALRRTGSAVDASSLSRSQATEVQDQGQFHPTGAQSSIHQALINALDDDRELFRVHVFNKNGESVRIIKSQFSVVHESDVRVNQLIMRQELRVASGKAAHTTINRD</sequence>
<dbReference type="AlphaFoldDB" id="D0NEI7"/>
<accession>D0NEI7</accession>
<dbReference type="EMBL" id="DS028134">
    <property type="protein sequence ID" value="EEY56632.1"/>
    <property type="molecule type" value="Genomic_DNA"/>
</dbReference>
<protein>
    <submittedName>
        <fullName evidence="1">Uncharacterized protein</fullName>
    </submittedName>
</protein>
<organism evidence="1 2">
    <name type="scientific">Phytophthora infestans (strain T30-4)</name>
    <name type="common">Potato late blight agent</name>
    <dbReference type="NCBI Taxonomy" id="403677"/>
    <lineage>
        <taxon>Eukaryota</taxon>
        <taxon>Sar</taxon>
        <taxon>Stramenopiles</taxon>
        <taxon>Oomycota</taxon>
        <taxon>Peronosporomycetes</taxon>
        <taxon>Peronosporales</taxon>
        <taxon>Peronosporaceae</taxon>
        <taxon>Phytophthora</taxon>
    </lineage>
</organism>
<dbReference type="VEuPathDB" id="FungiDB:PITG_10181"/>
<dbReference type="Proteomes" id="UP000006643">
    <property type="component" value="Unassembled WGS sequence"/>
</dbReference>
<dbReference type="GeneID" id="9461352"/>